<organism evidence="2">
    <name type="scientific">Rhizophora mucronata</name>
    <name type="common">Asiatic mangrove</name>
    <dbReference type="NCBI Taxonomy" id="61149"/>
    <lineage>
        <taxon>Eukaryota</taxon>
        <taxon>Viridiplantae</taxon>
        <taxon>Streptophyta</taxon>
        <taxon>Embryophyta</taxon>
        <taxon>Tracheophyta</taxon>
        <taxon>Spermatophyta</taxon>
        <taxon>Magnoliopsida</taxon>
        <taxon>eudicotyledons</taxon>
        <taxon>Gunneridae</taxon>
        <taxon>Pentapetalae</taxon>
        <taxon>rosids</taxon>
        <taxon>fabids</taxon>
        <taxon>Malpighiales</taxon>
        <taxon>Rhizophoraceae</taxon>
        <taxon>Rhizophora</taxon>
    </lineage>
</organism>
<protein>
    <submittedName>
        <fullName evidence="2">Uncharacterized protein</fullName>
    </submittedName>
</protein>
<keyword evidence="1" id="KW-0472">Membrane</keyword>
<evidence type="ECO:0000313" key="2">
    <source>
        <dbReference type="EMBL" id="MBX64814.1"/>
    </source>
</evidence>
<evidence type="ECO:0000256" key="1">
    <source>
        <dbReference type="SAM" id="Phobius"/>
    </source>
</evidence>
<feature type="transmembrane region" description="Helical" evidence="1">
    <location>
        <begin position="20"/>
        <end position="41"/>
    </location>
</feature>
<name>A0A2P2QD05_RHIMU</name>
<dbReference type="EMBL" id="GGEC01084330">
    <property type="protein sequence ID" value="MBX64814.1"/>
    <property type="molecule type" value="Transcribed_RNA"/>
</dbReference>
<accession>A0A2P2QD05</accession>
<dbReference type="AlphaFoldDB" id="A0A2P2QD05"/>
<keyword evidence="1" id="KW-1133">Transmembrane helix</keyword>
<keyword evidence="1" id="KW-0812">Transmembrane</keyword>
<reference evidence="2" key="1">
    <citation type="submission" date="2018-02" db="EMBL/GenBank/DDBJ databases">
        <title>Rhizophora mucronata_Transcriptome.</title>
        <authorList>
            <person name="Meera S.P."/>
            <person name="Sreeshan A."/>
            <person name="Augustine A."/>
        </authorList>
    </citation>
    <scope>NUCLEOTIDE SEQUENCE</scope>
    <source>
        <tissue evidence="2">Leaf</tissue>
    </source>
</reference>
<sequence>MVFSWVRQIIVVAHSRDGDHALFSLILSASFTVIFKATCLVF</sequence>
<proteinExistence type="predicted"/>